<accession>A0A2N8KWV4</accession>
<organism evidence="2 3">
    <name type="scientific">Kinneretia aquatilis</name>
    <dbReference type="NCBI Taxonomy" id="2070761"/>
    <lineage>
        <taxon>Bacteria</taxon>
        <taxon>Pseudomonadati</taxon>
        <taxon>Pseudomonadota</taxon>
        <taxon>Betaproteobacteria</taxon>
        <taxon>Burkholderiales</taxon>
        <taxon>Sphaerotilaceae</taxon>
        <taxon>Roseateles</taxon>
    </lineage>
</organism>
<keyword evidence="3" id="KW-1185">Reference proteome</keyword>
<evidence type="ECO:0000313" key="2">
    <source>
        <dbReference type="EMBL" id="PND37948.1"/>
    </source>
</evidence>
<evidence type="ECO:0000313" key="3">
    <source>
        <dbReference type="Proteomes" id="UP000235916"/>
    </source>
</evidence>
<protein>
    <submittedName>
        <fullName evidence="2">Uncharacterized protein</fullName>
    </submittedName>
</protein>
<reference evidence="2 3" key="1">
    <citation type="submission" date="2018-01" db="EMBL/GenBank/DDBJ databases">
        <title>Draft genome sequence of Paucibacter aquatile CR182 isolated from freshwater of the Nakdong River.</title>
        <authorList>
            <person name="Choi A."/>
            <person name="Chung E.J."/>
        </authorList>
    </citation>
    <scope>NUCLEOTIDE SEQUENCE [LARGE SCALE GENOMIC DNA]</scope>
    <source>
        <strain evidence="2 3">CR182</strain>
    </source>
</reference>
<feature type="region of interest" description="Disordered" evidence="1">
    <location>
        <begin position="1"/>
        <end position="21"/>
    </location>
</feature>
<dbReference type="EMBL" id="POSP01000003">
    <property type="protein sequence ID" value="PND37948.1"/>
    <property type="molecule type" value="Genomic_DNA"/>
</dbReference>
<evidence type="ECO:0000256" key="1">
    <source>
        <dbReference type="SAM" id="MobiDB-lite"/>
    </source>
</evidence>
<dbReference type="AlphaFoldDB" id="A0A2N8KWV4"/>
<sequence>MLKKQTHTTDPMQASAEASGPRLNTALHARLQAEGSAKPSTYASAMAALEKIRRQRQSGS</sequence>
<gene>
    <name evidence="2" type="ORF">C1O66_10695</name>
</gene>
<proteinExistence type="predicted"/>
<dbReference type="Proteomes" id="UP000235916">
    <property type="component" value="Unassembled WGS sequence"/>
</dbReference>
<comment type="caution">
    <text evidence="2">The sequence shown here is derived from an EMBL/GenBank/DDBJ whole genome shotgun (WGS) entry which is preliminary data.</text>
</comment>
<name>A0A2N8KWV4_9BURK</name>